<dbReference type="EMBL" id="JAUSRE010000004">
    <property type="protein sequence ID" value="MDP9887446.1"/>
    <property type="molecule type" value="Genomic_DNA"/>
</dbReference>
<gene>
    <name evidence="1" type="ORF">J2X98_001021</name>
</gene>
<dbReference type="EC" id="3.2.2.20" evidence="1"/>
<organism evidence="1 2">
    <name type="scientific">Pseudarthrobacter enclensis</name>
    <dbReference type="NCBI Taxonomy" id="993070"/>
    <lineage>
        <taxon>Bacteria</taxon>
        <taxon>Bacillati</taxon>
        <taxon>Actinomycetota</taxon>
        <taxon>Actinomycetes</taxon>
        <taxon>Micrococcales</taxon>
        <taxon>Micrococcaceae</taxon>
        <taxon>Pseudarthrobacter</taxon>
    </lineage>
</organism>
<dbReference type="PANTHER" id="PTHR30037">
    <property type="entry name" value="DNA-3-METHYLADENINE GLYCOSYLASE 1"/>
    <property type="match status" value="1"/>
</dbReference>
<evidence type="ECO:0000313" key="1">
    <source>
        <dbReference type="EMBL" id="MDP9887446.1"/>
    </source>
</evidence>
<dbReference type="Gene3D" id="1.10.340.30">
    <property type="entry name" value="Hypothetical protein, domain 2"/>
    <property type="match status" value="1"/>
</dbReference>
<proteinExistence type="predicted"/>
<accession>A0ABT9RQD0</accession>
<dbReference type="SUPFAM" id="SSF48150">
    <property type="entry name" value="DNA-glycosylase"/>
    <property type="match status" value="1"/>
</dbReference>
<comment type="caution">
    <text evidence="1">The sequence shown here is derived from an EMBL/GenBank/DDBJ whole genome shotgun (WGS) entry which is preliminary data.</text>
</comment>
<dbReference type="InterPro" id="IPR005019">
    <property type="entry name" value="Adenine_glyco"/>
</dbReference>
<dbReference type="InterPro" id="IPR052891">
    <property type="entry name" value="DNA-3mA_glycosylase"/>
</dbReference>
<keyword evidence="1" id="KW-0326">Glycosidase</keyword>
<dbReference type="GO" id="GO:0008725">
    <property type="term" value="F:DNA-3-methyladenine glycosylase activity"/>
    <property type="evidence" value="ECO:0007669"/>
    <property type="project" value="UniProtKB-EC"/>
</dbReference>
<keyword evidence="1" id="KW-0378">Hydrolase</keyword>
<name>A0ABT9RQD0_9MICC</name>
<sequence length="194" mass="21342">MIIGEDGLARPAWAAADPLMRTYYDREWGLPVTDEQGLYERICLEGFQAGLSWATILRKRPAFRAAFAGFDPDVVALFGTADVERLMQDPGIIRNRLKILATVKNAQATVELRKDGGLVDFVWSFRPSSTPRPTEVTDIPTQSAESVALSKALRKRGFSFVGPTTMFALMEAVGMVDTHLLGSHRRGSSGIWPG</sequence>
<dbReference type="RefSeq" id="WP_373460832.1">
    <property type="nucleotide sequence ID" value="NZ_JAUSRE010000004.1"/>
</dbReference>
<protein>
    <submittedName>
        <fullName evidence="1">DNA-3-methyladenine glycosylase I</fullName>
        <ecNumber evidence="1">3.2.2.20</ecNumber>
    </submittedName>
</protein>
<dbReference type="InterPro" id="IPR011257">
    <property type="entry name" value="DNA_glycosylase"/>
</dbReference>
<keyword evidence="2" id="KW-1185">Reference proteome</keyword>
<dbReference type="Pfam" id="PF03352">
    <property type="entry name" value="Adenine_glyco"/>
    <property type="match status" value="1"/>
</dbReference>
<evidence type="ECO:0000313" key="2">
    <source>
        <dbReference type="Proteomes" id="UP001226577"/>
    </source>
</evidence>
<reference evidence="1 2" key="1">
    <citation type="submission" date="2023-07" db="EMBL/GenBank/DDBJ databases">
        <title>Sorghum-associated microbial communities from plants grown in Nebraska, USA.</title>
        <authorList>
            <person name="Schachtman D."/>
        </authorList>
    </citation>
    <scope>NUCLEOTIDE SEQUENCE [LARGE SCALE GENOMIC DNA]</scope>
    <source>
        <strain evidence="1 2">CC222</strain>
    </source>
</reference>
<dbReference type="Proteomes" id="UP001226577">
    <property type="component" value="Unassembled WGS sequence"/>
</dbReference>
<dbReference type="PANTHER" id="PTHR30037:SF4">
    <property type="entry name" value="DNA-3-METHYLADENINE GLYCOSYLASE I"/>
    <property type="match status" value="1"/>
</dbReference>